<dbReference type="InParanoid" id="K1PHG7"/>
<dbReference type="Gene3D" id="3.40.50.300">
    <property type="entry name" value="P-loop containing nucleotide triphosphate hydrolases"/>
    <property type="match status" value="1"/>
</dbReference>
<organism evidence="1">
    <name type="scientific">Magallana gigas</name>
    <name type="common">Pacific oyster</name>
    <name type="synonym">Crassostrea gigas</name>
    <dbReference type="NCBI Taxonomy" id="29159"/>
    <lineage>
        <taxon>Eukaryota</taxon>
        <taxon>Metazoa</taxon>
        <taxon>Spiralia</taxon>
        <taxon>Lophotrochozoa</taxon>
        <taxon>Mollusca</taxon>
        <taxon>Bivalvia</taxon>
        <taxon>Autobranchia</taxon>
        <taxon>Pteriomorphia</taxon>
        <taxon>Ostreida</taxon>
        <taxon>Ostreoidea</taxon>
        <taxon>Ostreidae</taxon>
        <taxon>Magallana</taxon>
    </lineage>
</organism>
<evidence type="ECO:0000313" key="1">
    <source>
        <dbReference type="EMBL" id="EKC20988.1"/>
    </source>
</evidence>
<proteinExistence type="predicted"/>
<gene>
    <name evidence="1" type="ORF">CGI_10004883</name>
</gene>
<dbReference type="InterPro" id="IPR027417">
    <property type="entry name" value="P-loop_NTPase"/>
</dbReference>
<dbReference type="AlphaFoldDB" id="K1PHG7"/>
<name>K1PHG7_MAGGI</name>
<dbReference type="HOGENOM" id="CLU_2851854_0_0_1"/>
<protein>
    <submittedName>
        <fullName evidence="1">Uncharacterized protein</fullName>
    </submittedName>
</protein>
<sequence length="65" mass="7579">MTKSLNDEVDVQDGNEKECSQFALWRYRDYYKFWLKSIDSFSDTDSPVIIVGTHADKLSKEVSKN</sequence>
<accession>K1PHG7</accession>
<reference evidence="1" key="1">
    <citation type="journal article" date="2012" name="Nature">
        <title>The oyster genome reveals stress adaptation and complexity of shell formation.</title>
        <authorList>
            <person name="Zhang G."/>
            <person name="Fang X."/>
            <person name="Guo X."/>
            <person name="Li L."/>
            <person name="Luo R."/>
            <person name="Xu F."/>
            <person name="Yang P."/>
            <person name="Zhang L."/>
            <person name="Wang X."/>
            <person name="Qi H."/>
            <person name="Xiong Z."/>
            <person name="Que H."/>
            <person name="Xie Y."/>
            <person name="Holland P.W."/>
            <person name="Paps J."/>
            <person name="Zhu Y."/>
            <person name="Wu F."/>
            <person name="Chen Y."/>
            <person name="Wang J."/>
            <person name="Peng C."/>
            <person name="Meng J."/>
            <person name="Yang L."/>
            <person name="Liu J."/>
            <person name="Wen B."/>
            <person name="Zhang N."/>
            <person name="Huang Z."/>
            <person name="Zhu Q."/>
            <person name="Feng Y."/>
            <person name="Mount A."/>
            <person name="Hedgecock D."/>
            <person name="Xu Z."/>
            <person name="Liu Y."/>
            <person name="Domazet-Loso T."/>
            <person name="Du Y."/>
            <person name="Sun X."/>
            <person name="Zhang S."/>
            <person name="Liu B."/>
            <person name="Cheng P."/>
            <person name="Jiang X."/>
            <person name="Li J."/>
            <person name="Fan D."/>
            <person name="Wang W."/>
            <person name="Fu W."/>
            <person name="Wang T."/>
            <person name="Wang B."/>
            <person name="Zhang J."/>
            <person name="Peng Z."/>
            <person name="Li Y."/>
            <person name="Li N."/>
            <person name="Wang J."/>
            <person name="Chen M."/>
            <person name="He Y."/>
            <person name="Tan F."/>
            <person name="Song X."/>
            <person name="Zheng Q."/>
            <person name="Huang R."/>
            <person name="Yang H."/>
            <person name="Du X."/>
            <person name="Chen L."/>
            <person name="Yang M."/>
            <person name="Gaffney P.M."/>
            <person name="Wang S."/>
            <person name="Luo L."/>
            <person name="She Z."/>
            <person name="Ming Y."/>
            <person name="Huang W."/>
            <person name="Zhang S."/>
            <person name="Huang B."/>
            <person name="Zhang Y."/>
            <person name="Qu T."/>
            <person name="Ni P."/>
            <person name="Miao G."/>
            <person name="Wang J."/>
            <person name="Wang Q."/>
            <person name="Steinberg C.E."/>
            <person name="Wang H."/>
            <person name="Li N."/>
            <person name="Qian L."/>
            <person name="Zhang G."/>
            <person name="Li Y."/>
            <person name="Yang H."/>
            <person name="Liu X."/>
            <person name="Wang J."/>
            <person name="Yin Y."/>
            <person name="Wang J."/>
        </authorList>
    </citation>
    <scope>NUCLEOTIDE SEQUENCE [LARGE SCALE GENOMIC DNA]</scope>
    <source>
        <strain evidence="1">05x7-T-G4-1.051#20</strain>
    </source>
</reference>
<dbReference type="EMBL" id="JH818222">
    <property type="protein sequence ID" value="EKC20988.1"/>
    <property type="molecule type" value="Genomic_DNA"/>
</dbReference>